<dbReference type="STRING" id="4537.A0A0E0LTK2"/>
<dbReference type="AlphaFoldDB" id="A0A0E0LTK2"/>
<evidence type="ECO:0000313" key="1">
    <source>
        <dbReference type="EnsemblPlants" id="OPUNC08G09230.1"/>
    </source>
</evidence>
<sequence>MEPGVSIESGSAIRVVVLPVGRQIPLACLREVARHTHVNLAYMWPYYLEHHKSPFTHQPWDAGCPCLKFVLSSCVPLPWESSRKVLAVVGICHLLSSLDLGRIGVT</sequence>
<proteinExistence type="predicted"/>
<dbReference type="Proteomes" id="UP000026962">
    <property type="component" value="Chromosome 8"/>
</dbReference>
<evidence type="ECO:0000313" key="2">
    <source>
        <dbReference type="Proteomes" id="UP000026962"/>
    </source>
</evidence>
<reference evidence="1" key="2">
    <citation type="submission" date="2018-05" db="EMBL/GenBank/DDBJ databases">
        <title>OpunRS2 (Oryza punctata Reference Sequence Version 2).</title>
        <authorList>
            <person name="Zhang J."/>
            <person name="Kudrna D."/>
            <person name="Lee S."/>
            <person name="Talag J."/>
            <person name="Welchert J."/>
            <person name="Wing R.A."/>
        </authorList>
    </citation>
    <scope>NUCLEOTIDE SEQUENCE [LARGE SCALE GENOMIC DNA]</scope>
</reference>
<protein>
    <submittedName>
        <fullName evidence="1">Uncharacterized protein</fullName>
    </submittedName>
</protein>
<name>A0A0E0LTK2_ORYPU</name>
<dbReference type="Gramene" id="OPUNC08G09230.1">
    <property type="protein sequence ID" value="OPUNC08G09230.1"/>
    <property type="gene ID" value="OPUNC08G09230"/>
</dbReference>
<dbReference type="HOGENOM" id="CLU_2227045_0_0_1"/>
<dbReference type="EnsemblPlants" id="OPUNC08G09230.1">
    <property type="protein sequence ID" value="OPUNC08G09230.1"/>
    <property type="gene ID" value="OPUNC08G09230"/>
</dbReference>
<organism evidence="1">
    <name type="scientific">Oryza punctata</name>
    <name type="common">Red rice</name>
    <dbReference type="NCBI Taxonomy" id="4537"/>
    <lineage>
        <taxon>Eukaryota</taxon>
        <taxon>Viridiplantae</taxon>
        <taxon>Streptophyta</taxon>
        <taxon>Embryophyta</taxon>
        <taxon>Tracheophyta</taxon>
        <taxon>Spermatophyta</taxon>
        <taxon>Magnoliopsida</taxon>
        <taxon>Liliopsida</taxon>
        <taxon>Poales</taxon>
        <taxon>Poaceae</taxon>
        <taxon>BOP clade</taxon>
        <taxon>Oryzoideae</taxon>
        <taxon>Oryzeae</taxon>
        <taxon>Oryzinae</taxon>
        <taxon>Oryza</taxon>
    </lineage>
</organism>
<reference evidence="1" key="1">
    <citation type="submission" date="2015-04" db="UniProtKB">
        <authorList>
            <consortium name="EnsemblPlants"/>
        </authorList>
    </citation>
    <scope>IDENTIFICATION</scope>
</reference>
<accession>A0A0E0LTK2</accession>
<dbReference type="eggNOG" id="KOG1953">
    <property type="taxonomic scope" value="Eukaryota"/>
</dbReference>
<dbReference type="OMA" id="HTHVNLA"/>
<keyword evidence="2" id="KW-1185">Reference proteome</keyword>